<dbReference type="EMBL" id="JAVRHY010000013">
    <property type="protein sequence ID" value="MDT0619317.1"/>
    <property type="molecule type" value="Genomic_DNA"/>
</dbReference>
<evidence type="ECO:0000256" key="4">
    <source>
        <dbReference type="RuleBase" id="RU362125"/>
    </source>
</evidence>
<evidence type="ECO:0000256" key="5">
    <source>
        <dbReference type="SAM" id="MobiDB-lite"/>
    </source>
</evidence>
<dbReference type="Pfam" id="PF02770">
    <property type="entry name" value="Acyl-CoA_dh_M"/>
    <property type="match status" value="1"/>
</dbReference>
<dbReference type="SUPFAM" id="SSF56645">
    <property type="entry name" value="Acyl-CoA dehydrogenase NM domain-like"/>
    <property type="match status" value="1"/>
</dbReference>
<dbReference type="NCBIfam" id="NF008594">
    <property type="entry name" value="PRK11561.1"/>
    <property type="match status" value="1"/>
</dbReference>
<feature type="domain" description="Adaptive response protein AidB N-terminal" evidence="8">
    <location>
        <begin position="25"/>
        <end position="179"/>
    </location>
</feature>
<gene>
    <name evidence="9" type="ORF">RM531_12600</name>
</gene>
<dbReference type="PANTHER" id="PTHR42707:SF3">
    <property type="entry name" value="ACYL-COA DEHYDROGENASE AIDB-RELATED"/>
    <property type="match status" value="1"/>
</dbReference>
<sequence>MSHPDPIDHGAEWPDITHPTHDVTNQPPPLTGANAYTGDQALVDALAREGGGWGDEQLRRFGAICGEELLDIGFQANENPPKLRAFDRYGHRIDEVEFHPAYHRSMQLAREHGLHSLTWTADRDGAQVVRSALAYLHNQFESGTMCPITMTHAAVPALKHQPDVAEQWLPGILAPDYDPSCRPFEQKTGLTIGMGMTEKQGGSDVRANTTRATPLGTPGPGREYELVGHKWFFSAPMCDGFLVLAYSEGGLSCFLLPKWRPEGVRNAIHIQRLKDKLGDRSNASSEVEFRGAFGWMIGAEGRGVPTIIEMVGQTRLDCMVGSAGLMRQATAQAIHHCAHREAFGRPLIEQPLMTNVLADLALESEAALALSLRLARAFGAAANGDETEKAFARLATPVGKYWICKRTPAQVNEAQECLGGAGYVEETIMPRLFRQSPLNSIWEGSGNVQCLDVLRAMSRDAESVEAVIAELRASRGQHPAFDAHLARLLAQFERPADLEPRARRFTEDLALGLQASLLIRAGNEPVAKAFCAGRLGEQSYLAYGTLPEGLDQRAIVERARPA</sequence>
<dbReference type="EC" id="1.3.8.4" evidence="9"/>
<dbReference type="InterPro" id="IPR006091">
    <property type="entry name" value="Acyl-CoA_Oxase/DH_mid-dom"/>
</dbReference>
<dbReference type="GO" id="GO:0008470">
    <property type="term" value="F:3-methylbutanoyl-CoA dehydrogenase activity"/>
    <property type="evidence" value="ECO:0007669"/>
    <property type="project" value="UniProtKB-EC"/>
</dbReference>
<evidence type="ECO:0000313" key="9">
    <source>
        <dbReference type="EMBL" id="MDT0619317.1"/>
    </source>
</evidence>
<dbReference type="InterPro" id="IPR009075">
    <property type="entry name" value="AcylCo_DH/oxidase_C"/>
</dbReference>
<accession>A0ABU3BA26</accession>
<evidence type="ECO:0000256" key="1">
    <source>
        <dbReference type="ARBA" id="ARBA00009347"/>
    </source>
</evidence>
<dbReference type="Gene3D" id="1.20.140.10">
    <property type="entry name" value="Butyryl-CoA Dehydrogenase, subunit A, domain 3"/>
    <property type="match status" value="1"/>
</dbReference>
<dbReference type="Pfam" id="PF00441">
    <property type="entry name" value="Acyl-CoA_dh_1"/>
    <property type="match status" value="1"/>
</dbReference>
<comment type="caution">
    <text evidence="9">The sequence shown here is derived from an EMBL/GenBank/DDBJ whole genome shotgun (WGS) entry which is preliminary data.</text>
</comment>
<evidence type="ECO:0000256" key="2">
    <source>
        <dbReference type="ARBA" id="ARBA00022630"/>
    </source>
</evidence>
<dbReference type="InterPro" id="IPR009100">
    <property type="entry name" value="AcylCoA_DH/oxidase_NM_dom_sf"/>
</dbReference>
<dbReference type="InterPro" id="IPR036250">
    <property type="entry name" value="AcylCo_DH-like_C"/>
</dbReference>
<protein>
    <submittedName>
        <fullName evidence="9">Isovaleryl-CoA dehydrogenase</fullName>
        <ecNumber evidence="9">1.3.8.4</ecNumber>
    </submittedName>
</protein>
<keyword evidence="10" id="KW-1185">Reference proteome</keyword>
<feature type="region of interest" description="Disordered" evidence="5">
    <location>
        <begin position="1"/>
        <end position="34"/>
    </location>
</feature>
<evidence type="ECO:0000256" key="3">
    <source>
        <dbReference type="ARBA" id="ARBA00022827"/>
    </source>
</evidence>
<evidence type="ECO:0000259" key="8">
    <source>
        <dbReference type="Pfam" id="PF18158"/>
    </source>
</evidence>
<dbReference type="InterPro" id="IPR052904">
    <property type="entry name" value="Acyl-CoA_dehydrogenase-like"/>
</dbReference>
<evidence type="ECO:0000313" key="10">
    <source>
        <dbReference type="Proteomes" id="UP001259982"/>
    </source>
</evidence>
<keyword evidence="4 9" id="KW-0560">Oxidoreductase</keyword>
<organism evidence="9 10">
    <name type="scientific">Spectribacter acetivorans</name>
    <dbReference type="NCBI Taxonomy" id="3075603"/>
    <lineage>
        <taxon>Bacteria</taxon>
        <taxon>Pseudomonadati</taxon>
        <taxon>Pseudomonadota</taxon>
        <taxon>Gammaproteobacteria</taxon>
        <taxon>Salinisphaerales</taxon>
        <taxon>Salinisphaeraceae</taxon>
        <taxon>Spectribacter</taxon>
    </lineage>
</organism>
<dbReference type="RefSeq" id="WP_311659707.1">
    <property type="nucleotide sequence ID" value="NZ_JAVRHY010000013.1"/>
</dbReference>
<evidence type="ECO:0000259" key="7">
    <source>
        <dbReference type="Pfam" id="PF02770"/>
    </source>
</evidence>
<dbReference type="SUPFAM" id="SSF47203">
    <property type="entry name" value="Acyl-CoA dehydrogenase C-terminal domain-like"/>
    <property type="match status" value="1"/>
</dbReference>
<dbReference type="Gene3D" id="6.10.250.600">
    <property type="match status" value="1"/>
</dbReference>
<dbReference type="Gene3D" id="2.40.110.20">
    <property type="match status" value="1"/>
</dbReference>
<dbReference type="InterPro" id="IPR041504">
    <property type="entry name" value="AidB_N"/>
</dbReference>
<proteinExistence type="inferred from homology"/>
<reference evidence="9 10" key="1">
    <citation type="submission" date="2023-09" db="EMBL/GenBank/DDBJ databases">
        <authorList>
            <person name="Rey-Velasco X."/>
        </authorList>
    </citation>
    <scope>NUCLEOTIDE SEQUENCE [LARGE SCALE GENOMIC DNA]</scope>
    <source>
        <strain evidence="9 10">P385</strain>
    </source>
</reference>
<keyword evidence="3 4" id="KW-0274">FAD</keyword>
<dbReference type="Pfam" id="PF18158">
    <property type="entry name" value="AidB_N"/>
    <property type="match status" value="1"/>
</dbReference>
<comment type="cofactor">
    <cofactor evidence="4">
        <name>FAD</name>
        <dbReference type="ChEBI" id="CHEBI:57692"/>
    </cofactor>
</comment>
<evidence type="ECO:0000259" key="6">
    <source>
        <dbReference type="Pfam" id="PF00441"/>
    </source>
</evidence>
<feature type="domain" description="Acyl-CoA oxidase/dehydrogenase middle" evidence="7">
    <location>
        <begin position="194"/>
        <end position="290"/>
    </location>
</feature>
<name>A0ABU3BA26_9GAMM</name>
<comment type="similarity">
    <text evidence="1 4">Belongs to the acyl-CoA dehydrogenase family.</text>
</comment>
<keyword evidence="2 4" id="KW-0285">Flavoprotein</keyword>
<dbReference type="PANTHER" id="PTHR42707">
    <property type="entry name" value="ACYL-COA DEHYDROGENASE"/>
    <property type="match status" value="1"/>
</dbReference>
<feature type="region of interest" description="Disordered" evidence="5">
    <location>
        <begin position="195"/>
        <end position="220"/>
    </location>
</feature>
<dbReference type="Proteomes" id="UP001259982">
    <property type="component" value="Unassembled WGS sequence"/>
</dbReference>
<feature type="compositionally biased region" description="Basic and acidic residues" evidence="5">
    <location>
        <begin position="1"/>
        <end position="12"/>
    </location>
</feature>
<feature type="domain" description="Acyl-CoA dehydrogenase/oxidase C-terminal" evidence="6">
    <location>
        <begin position="301"/>
        <end position="457"/>
    </location>
</feature>